<dbReference type="Pfam" id="PF04773">
    <property type="entry name" value="FecR"/>
    <property type="match status" value="1"/>
</dbReference>
<dbReference type="OrthoDB" id="1097132at2"/>
<keyword evidence="1" id="KW-0472">Membrane</keyword>
<dbReference type="PIRSF" id="PIRSF018266">
    <property type="entry name" value="FecR"/>
    <property type="match status" value="1"/>
</dbReference>
<dbReference type="PANTHER" id="PTHR30273">
    <property type="entry name" value="PERIPLASMIC SIGNAL SENSOR AND SIGMA FACTOR ACTIVATOR FECR-RELATED"/>
    <property type="match status" value="1"/>
</dbReference>
<dbReference type="Proteomes" id="UP000184518">
    <property type="component" value="Unassembled WGS sequence"/>
</dbReference>
<evidence type="ECO:0000256" key="1">
    <source>
        <dbReference type="SAM" id="Phobius"/>
    </source>
</evidence>
<dbReference type="Gene3D" id="2.60.120.1440">
    <property type="match status" value="1"/>
</dbReference>
<name>A0A1M5FVU0_9FLAO</name>
<keyword evidence="1" id="KW-1133">Transmembrane helix</keyword>
<dbReference type="Pfam" id="PF16344">
    <property type="entry name" value="FecR_C"/>
    <property type="match status" value="1"/>
</dbReference>
<reference evidence="5" key="1">
    <citation type="submission" date="2016-11" db="EMBL/GenBank/DDBJ databases">
        <authorList>
            <person name="Varghese N."/>
            <person name="Submissions S."/>
        </authorList>
    </citation>
    <scope>NUCLEOTIDE SEQUENCE [LARGE SCALE GENOMIC DNA]</scope>
    <source>
        <strain evidence="5">DSM 27619</strain>
    </source>
</reference>
<evidence type="ECO:0000313" key="4">
    <source>
        <dbReference type="EMBL" id="SHF95667.1"/>
    </source>
</evidence>
<dbReference type="InterPro" id="IPR012373">
    <property type="entry name" value="Ferrdict_sens_TM"/>
</dbReference>
<feature type="domain" description="FecR protein" evidence="2">
    <location>
        <begin position="79"/>
        <end position="165"/>
    </location>
</feature>
<accession>A0A1M5FVU0</accession>
<sequence>MDFENQWKSVKNENRTMQDASDQRIWNGLERKIHTRKNSRKIFAIAAVLLPLFVVIGLFFVGNENSPFAQKIMVFQTSSEKKMFSLPDGTKITLEPQSELTLAKDFGSKTRNVSFTGKAFFSVAKNKNLPFIVDAKGFKVQVLGTQFTLDQKENNKVYLKEGKVKVDYKGHITYLLPRETWLADKNGVEKHFYDLDVEKDFDFNDVRFNEAISKLEKTYNITIDYPQEFKNNIIDGDISGNLGKVLQTISFPFNLKTEKNSGNHIVLKK</sequence>
<keyword evidence="5" id="KW-1185">Reference proteome</keyword>
<evidence type="ECO:0000259" key="2">
    <source>
        <dbReference type="Pfam" id="PF04773"/>
    </source>
</evidence>
<organism evidence="4 5">
    <name type="scientific">Chryseobacterium arachidis</name>
    <dbReference type="NCBI Taxonomy" id="1416778"/>
    <lineage>
        <taxon>Bacteria</taxon>
        <taxon>Pseudomonadati</taxon>
        <taxon>Bacteroidota</taxon>
        <taxon>Flavobacteriia</taxon>
        <taxon>Flavobacteriales</taxon>
        <taxon>Weeksellaceae</taxon>
        <taxon>Chryseobacterium group</taxon>
        <taxon>Chryseobacterium</taxon>
    </lineage>
</organism>
<evidence type="ECO:0000313" key="5">
    <source>
        <dbReference type="Proteomes" id="UP000184518"/>
    </source>
</evidence>
<dbReference type="InterPro" id="IPR032508">
    <property type="entry name" value="FecR_C"/>
</dbReference>
<dbReference type="RefSeq" id="WP_072959652.1">
    <property type="nucleotide sequence ID" value="NZ_FQUT01000008.1"/>
</dbReference>
<dbReference type="AlphaFoldDB" id="A0A1M5FVU0"/>
<gene>
    <name evidence="4" type="ORF">SAMN05443633_108160</name>
</gene>
<proteinExistence type="predicted"/>
<dbReference type="InterPro" id="IPR006860">
    <property type="entry name" value="FecR"/>
</dbReference>
<dbReference type="EMBL" id="FQUT01000008">
    <property type="protein sequence ID" value="SHF95667.1"/>
    <property type="molecule type" value="Genomic_DNA"/>
</dbReference>
<dbReference type="GO" id="GO:0016989">
    <property type="term" value="F:sigma factor antagonist activity"/>
    <property type="evidence" value="ECO:0007669"/>
    <property type="project" value="TreeGrafter"/>
</dbReference>
<protein>
    <submittedName>
        <fullName evidence="4">FecR family protein</fullName>
    </submittedName>
</protein>
<dbReference type="STRING" id="1416778.SAMN05443633_108160"/>
<feature type="domain" description="Protein FecR C-terminal" evidence="3">
    <location>
        <begin position="201"/>
        <end position="266"/>
    </location>
</feature>
<evidence type="ECO:0000259" key="3">
    <source>
        <dbReference type="Pfam" id="PF16344"/>
    </source>
</evidence>
<dbReference type="Gene3D" id="3.55.50.30">
    <property type="match status" value="1"/>
</dbReference>
<dbReference type="PANTHER" id="PTHR30273:SF2">
    <property type="entry name" value="PROTEIN FECR"/>
    <property type="match status" value="1"/>
</dbReference>
<feature type="transmembrane region" description="Helical" evidence="1">
    <location>
        <begin position="42"/>
        <end position="62"/>
    </location>
</feature>
<keyword evidence="1" id="KW-0812">Transmembrane</keyword>